<name>A0A0D3K2X7_EMIH1</name>
<sequence length="163" mass="16730">MPRHSEFDGNREHERFSLYLRPVDADGQPLQASGPDSTEKLRRWGGMHATLCSFAPHHGSGAAVTHRTAPDAAIELLSAAAVSGISSAGVSKLASSAWRLSPHATLPASETGSLLLLPTRGGKSDGSLPQLGASEALAAISAAAAAARLVNARPAESLHVNIG</sequence>
<dbReference type="AlphaFoldDB" id="A0A0D3K2X7"/>
<dbReference type="RefSeq" id="XP_005782541.1">
    <property type="nucleotide sequence ID" value="XM_005782484.1"/>
</dbReference>
<reference evidence="1" key="2">
    <citation type="submission" date="2024-10" db="UniProtKB">
        <authorList>
            <consortium name="EnsemblProtists"/>
        </authorList>
    </citation>
    <scope>IDENTIFICATION</scope>
</reference>
<keyword evidence="2" id="KW-1185">Reference proteome</keyword>
<dbReference type="EnsemblProtists" id="EOD27053">
    <property type="protein sequence ID" value="EOD27053"/>
    <property type="gene ID" value="EMIHUDRAFT_204936"/>
</dbReference>
<dbReference type="Proteomes" id="UP000013827">
    <property type="component" value="Unassembled WGS sequence"/>
</dbReference>
<dbReference type="KEGG" id="ehx:EMIHUDRAFT_203585"/>
<organism evidence="1 2">
    <name type="scientific">Emiliania huxleyi (strain CCMP1516)</name>
    <dbReference type="NCBI Taxonomy" id="280463"/>
    <lineage>
        <taxon>Eukaryota</taxon>
        <taxon>Haptista</taxon>
        <taxon>Haptophyta</taxon>
        <taxon>Prymnesiophyceae</taxon>
        <taxon>Isochrysidales</taxon>
        <taxon>Noelaerhabdaceae</taxon>
        <taxon>Emiliania</taxon>
    </lineage>
</organism>
<evidence type="ECO:0000313" key="2">
    <source>
        <dbReference type="Proteomes" id="UP000013827"/>
    </source>
</evidence>
<dbReference type="KEGG" id="ehx:EMIHUDRAFT_204936"/>
<dbReference type="EnsemblProtists" id="EOD30112">
    <property type="protein sequence ID" value="EOD30112"/>
    <property type="gene ID" value="EMIHUDRAFT_203585"/>
</dbReference>
<reference evidence="2" key="1">
    <citation type="journal article" date="2013" name="Nature">
        <title>Pan genome of the phytoplankton Emiliania underpins its global distribution.</title>
        <authorList>
            <person name="Read B.A."/>
            <person name="Kegel J."/>
            <person name="Klute M.J."/>
            <person name="Kuo A."/>
            <person name="Lefebvre S.C."/>
            <person name="Maumus F."/>
            <person name="Mayer C."/>
            <person name="Miller J."/>
            <person name="Monier A."/>
            <person name="Salamov A."/>
            <person name="Young J."/>
            <person name="Aguilar M."/>
            <person name="Claverie J.M."/>
            <person name="Frickenhaus S."/>
            <person name="Gonzalez K."/>
            <person name="Herman E.K."/>
            <person name="Lin Y.C."/>
            <person name="Napier J."/>
            <person name="Ogata H."/>
            <person name="Sarno A.F."/>
            <person name="Shmutz J."/>
            <person name="Schroeder D."/>
            <person name="de Vargas C."/>
            <person name="Verret F."/>
            <person name="von Dassow P."/>
            <person name="Valentin K."/>
            <person name="Van de Peer Y."/>
            <person name="Wheeler G."/>
            <person name="Dacks J.B."/>
            <person name="Delwiche C.F."/>
            <person name="Dyhrman S.T."/>
            <person name="Glockner G."/>
            <person name="John U."/>
            <person name="Richards T."/>
            <person name="Worden A.Z."/>
            <person name="Zhang X."/>
            <person name="Grigoriev I.V."/>
            <person name="Allen A.E."/>
            <person name="Bidle K."/>
            <person name="Borodovsky M."/>
            <person name="Bowler C."/>
            <person name="Brownlee C."/>
            <person name="Cock J.M."/>
            <person name="Elias M."/>
            <person name="Gladyshev V.N."/>
            <person name="Groth M."/>
            <person name="Guda C."/>
            <person name="Hadaegh A."/>
            <person name="Iglesias-Rodriguez M.D."/>
            <person name="Jenkins J."/>
            <person name="Jones B.M."/>
            <person name="Lawson T."/>
            <person name="Leese F."/>
            <person name="Lindquist E."/>
            <person name="Lobanov A."/>
            <person name="Lomsadze A."/>
            <person name="Malik S.B."/>
            <person name="Marsh M.E."/>
            <person name="Mackinder L."/>
            <person name="Mock T."/>
            <person name="Mueller-Roeber B."/>
            <person name="Pagarete A."/>
            <person name="Parker M."/>
            <person name="Probert I."/>
            <person name="Quesneville H."/>
            <person name="Raines C."/>
            <person name="Rensing S.A."/>
            <person name="Riano-Pachon D.M."/>
            <person name="Richier S."/>
            <person name="Rokitta S."/>
            <person name="Shiraiwa Y."/>
            <person name="Soanes D.M."/>
            <person name="van der Giezen M."/>
            <person name="Wahlund T.M."/>
            <person name="Williams B."/>
            <person name="Wilson W."/>
            <person name="Wolfe G."/>
            <person name="Wurch L.L."/>
        </authorList>
    </citation>
    <scope>NUCLEOTIDE SEQUENCE</scope>
</reference>
<proteinExistence type="predicted"/>
<accession>A0A0D3K2X7</accession>
<dbReference type="GeneID" id="17275386"/>
<protein>
    <submittedName>
        <fullName evidence="1">Uncharacterized protein</fullName>
    </submittedName>
</protein>
<dbReference type="HOGENOM" id="CLU_1630101_0_0_1"/>
<evidence type="ECO:0000313" key="1">
    <source>
        <dbReference type="EnsemblProtists" id="EOD30112"/>
    </source>
</evidence>
<dbReference type="GeneID" id="17272599"/>
<dbReference type="PaxDb" id="2903-EOD27053"/>
<dbReference type="RefSeq" id="XP_005779482.1">
    <property type="nucleotide sequence ID" value="XM_005779425.1"/>
</dbReference>